<proteinExistence type="predicted"/>
<organism evidence="2 3">
    <name type="scientific">Spinacia oleracea</name>
    <name type="common">Spinach</name>
    <dbReference type="NCBI Taxonomy" id="3562"/>
    <lineage>
        <taxon>Eukaryota</taxon>
        <taxon>Viridiplantae</taxon>
        <taxon>Streptophyta</taxon>
        <taxon>Embryophyta</taxon>
        <taxon>Tracheophyta</taxon>
        <taxon>Spermatophyta</taxon>
        <taxon>Magnoliopsida</taxon>
        <taxon>eudicotyledons</taxon>
        <taxon>Gunneridae</taxon>
        <taxon>Pentapetalae</taxon>
        <taxon>Caryophyllales</taxon>
        <taxon>Chenopodiaceae</taxon>
        <taxon>Chenopodioideae</taxon>
        <taxon>Anserineae</taxon>
        <taxon>Spinacia</taxon>
    </lineage>
</organism>
<name>A0ABM3R1M5_SPIOL</name>
<feature type="transmembrane region" description="Helical" evidence="1">
    <location>
        <begin position="21"/>
        <end position="40"/>
    </location>
</feature>
<accession>A0ABM3R1M5</accession>
<gene>
    <name evidence="3" type="primary">LOC110801330</name>
</gene>
<dbReference type="Proteomes" id="UP000813463">
    <property type="component" value="Chromosome 6"/>
</dbReference>
<evidence type="ECO:0000313" key="3">
    <source>
        <dbReference type="RefSeq" id="XP_056689504.1"/>
    </source>
</evidence>
<keyword evidence="1" id="KW-1133">Transmembrane helix</keyword>
<feature type="transmembrane region" description="Helical" evidence="1">
    <location>
        <begin position="128"/>
        <end position="154"/>
    </location>
</feature>
<keyword evidence="1" id="KW-0472">Membrane</keyword>
<sequence>MIPLIDSVGRYGTMASVFLRIGQVLFAGLSVMSLAITLYVMTTYAIWFSALMAFMGCQACWSFIMMVVELCVAKEGVDLRAHPYYFTLIFRWDVLVLYLSIGSTSVMVAMLLFYFHDVHMWDVRRYDFFRWYLCSAIFASTSCILASLSVGIAARINSSIIIPGPN</sequence>
<evidence type="ECO:0000256" key="1">
    <source>
        <dbReference type="SAM" id="Phobius"/>
    </source>
</evidence>
<keyword evidence="2" id="KW-1185">Reference proteome</keyword>
<feature type="transmembrane region" description="Helical" evidence="1">
    <location>
        <begin position="46"/>
        <end position="73"/>
    </location>
</feature>
<evidence type="ECO:0000313" key="2">
    <source>
        <dbReference type="Proteomes" id="UP000813463"/>
    </source>
</evidence>
<dbReference type="GeneID" id="110801330"/>
<protein>
    <recommendedName>
        <fullName evidence="4">CASP-like protein</fullName>
    </recommendedName>
</protein>
<dbReference type="RefSeq" id="XP_056689504.1">
    <property type="nucleotide sequence ID" value="XM_056833526.1"/>
</dbReference>
<evidence type="ECO:0008006" key="4">
    <source>
        <dbReference type="Google" id="ProtNLM"/>
    </source>
</evidence>
<reference evidence="3" key="2">
    <citation type="submission" date="2025-08" db="UniProtKB">
        <authorList>
            <consortium name="RefSeq"/>
        </authorList>
    </citation>
    <scope>IDENTIFICATION</scope>
    <source>
        <tissue evidence="3">Leaf</tissue>
    </source>
</reference>
<feature type="transmembrane region" description="Helical" evidence="1">
    <location>
        <begin position="94"/>
        <end position="116"/>
    </location>
</feature>
<reference evidence="2" key="1">
    <citation type="journal article" date="2021" name="Nat. Commun.">
        <title>Genomic analyses provide insights into spinach domestication and the genetic basis of agronomic traits.</title>
        <authorList>
            <person name="Cai X."/>
            <person name="Sun X."/>
            <person name="Xu C."/>
            <person name="Sun H."/>
            <person name="Wang X."/>
            <person name="Ge C."/>
            <person name="Zhang Z."/>
            <person name="Wang Q."/>
            <person name="Fei Z."/>
            <person name="Jiao C."/>
            <person name="Wang Q."/>
        </authorList>
    </citation>
    <scope>NUCLEOTIDE SEQUENCE [LARGE SCALE GENOMIC DNA]</scope>
    <source>
        <strain evidence="2">cv. Varoflay</strain>
    </source>
</reference>
<keyword evidence="1" id="KW-0812">Transmembrane</keyword>